<keyword evidence="1" id="KW-1133">Transmembrane helix</keyword>
<dbReference type="Proteomes" id="UP000440004">
    <property type="component" value="Unassembled WGS sequence"/>
</dbReference>
<dbReference type="InterPro" id="IPR014196">
    <property type="entry name" value="SpoIIM"/>
</dbReference>
<keyword evidence="3" id="KW-1185">Reference proteome</keyword>
<feature type="transmembrane region" description="Helical" evidence="1">
    <location>
        <begin position="143"/>
        <end position="162"/>
    </location>
</feature>
<feature type="transmembrane region" description="Helical" evidence="1">
    <location>
        <begin position="183"/>
        <end position="215"/>
    </location>
</feature>
<keyword evidence="1" id="KW-0472">Membrane</keyword>
<name>A0A6A7K7W1_9FIRM</name>
<dbReference type="Pfam" id="PF01944">
    <property type="entry name" value="SpoIIM"/>
    <property type="match status" value="1"/>
</dbReference>
<dbReference type="AlphaFoldDB" id="A0A6A7K7W1"/>
<comment type="caution">
    <text evidence="2">The sequence shown here is derived from an EMBL/GenBank/DDBJ whole genome shotgun (WGS) entry which is preliminary data.</text>
</comment>
<reference evidence="2 3" key="1">
    <citation type="submission" date="2019-10" db="EMBL/GenBank/DDBJ databases">
        <title>Alkalibaculum tamaniensis sp.nov., a new alkaliphilic acetogen, isolated on methoxylated aromatics from a mud volcano.</title>
        <authorList>
            <person name="Khomyakova M.A."/>
            <person name="Merkel A.Y."/>
            <person name="Bonch-Osmolovskaya E.A."/>
            <person name="Slobodkin A.I."/>
        </authorList>
    </citation>
    <scope>NUCLEOTIDE SEQUENCE [LARGE SCALE GENOMIC DNA]</scope>
    <source>
        <strain evidence="2 3">M08DMB</strain>
    </source>
</reference>
<dbReference type="PIRSF" id="PIRSF038973">
    <property type="entry name" value="SpoIIM"/>
    <property type="match status" value="1"/>
</dbReference>
<keyword evidence="1" id="KW-0812">Transmembrane</keyword>
<protein>
    <submittedName>
        <fullName evidence="2">Stage II sporulation protein M</fullName>
    </submittedName>
</protein>
<evidence type="ECO:0000313" key="3">
    <source>
        <dbReference type="Proteomes" id="UP000440004"/>
    </source>
</evidence>
<dbReference type="EMBL" id="WHNX01000006">
    <property type="protein sequence ID" value="MPW25193.1"/>
    <property type="molecule type" value="Genomic_DNA"/>
</dbReference>
<evidence type="ECO:0000256" key="1">
    <source>
        <dbReference type="SAM" id="Phobius"/>
    </source>
</evidence>
<feature type="transmembrane region" description="Helical" evidence="1">
    <location>
        <begin position="117"/>
        <end position="137"/>
    </location>
</feature>
<accession>A0A6A7K7W1</accession>
<feature type="transmembrane region" description="Helical" evidence="1">
    <location>
        <begin position="87"/>
        <end position="110"/>
    </location>
</feature>
<organism evidence="2 3">
    <name type="scientific">Alkalibaculum sporogenes</name>
    <dbReference type="NCBI Taxonomy" id="2655001"/>
    <lineage>
        <taxon>Bacteria</taxon>
        <taxon>Bacillati</taxon>
        <taxon>Bacillota</taxon>
        <taxon>Clostridia</taxon>
        <taxon>Eubacteriales</taxon>
        <taxon>Eubacteriaceae</taxon>
        <taxon>Alkalibaculum</taxon>
    </lineage>
</organism>
<sequence>MYHKEEIFLNKGDITRFISINKRTFLILCTVFVIGIVLGTLCVKTLTDVQKTELINYLSNFFKVLGNTEDINKNRMFLQLLFDNIKVYVLILVLGMFSIGMLLIPTLVLIKGFILGFTIGFILDELYLMGLLFSLLVIFPQNILYIVGLIFSSLISILMSYNKYINKNKFSSSSYFKRNIHNILNYTLSLLVCYAITALGCAFEAYISPIFMIFFSNKLF</sequence>
<gene>
    <name evidence="2" type="primary">spoIIM</name>
    <name evidence="2" type="ORF">GC105_05235</name>
</gene>
<dbReference type="NCBIfam" id="TIGR02831">
    <property type="entry name" value="spo_II_M"/>
    <property type="match status" value="1"/>
</dbReference>
<evidence type="ECO:0000313" key="2">
    <source>
        <dbReference type="EMBL" id="MPW25193.1"/>
    </source>
</evidence>
<proteinExistence type="predicted"/>
<feature type="transmembrane region" description="Helical" evidence="1">
    <location>
        <begin position="25"/>
        <end position="46"/>
    </location>
</feature>
<dbReference type="InterPro" id="IPR002798">
    <property type="entry name" value="SpoIIM-like"/>
</dbReference>